<sequence>MRRTLALIGAVACLAAAPALAQNAATDTTETYDLLFKDGTLDEVPDESTLIYDRTVANRAKAEAAERDTGRIALSFEQREDTEIANLMFLQDGKHRNLGSFPASVGNPMIMYFYEAVVRDMAETAGGSPFYIRNRMKDALTVPGEVIDGTATWQGEDIETQTVTLRPFEGDPNRAQMSGFGDLALTVTMSEEVPGWYLSLSAEAPHPDGGDPIYRSEMRLDGIEDTAAEAAQ</sequence>
<feature type="signal peptide" evidence="1">
    <location>
        <begin position="1"/>
        <end position="21"/>
    </location>
</feature>
<dbReference type="STRING" id="1379903.ATO8_09358"/>
<comment type="caution">
    <text evidence="2">The sequence shown here is derived from an EMBL/GenBank/DDBJ whole genome shotgun (WGS) entry which is preliminary data.</text>
</comment>
<proteinExistence type="predicted"/>
<dbReference type="Proteomes" id="UP000019063">
    <property type="component" value="Unassembled WGS sequence"/>
</dbReference>
<evidence type="ECO:0000256" key="1">
    <source>
        <dbReference type="SAM" id="SignalP"/>
    </source>
</evidence>
<dbReference type="AlphaFoldDB" id="W4HJ49"/>
<protein>
    <submittedName>
        <fullName evidence="2">Uncharacterized protein</fullName>
    </submittedName>
</protein>
<evidence type="ECO:0000313" key="2">
    <source>
        <dbReference type="EMBL" id="ETW12739.1"/>
    </source>
</evidence>
<dbReference type="RefSeq" id="WP_043844061.1">
    <property type="nucleotide sequence ID" value="NZ_AQQW01000005.1"/>
</dbReference>
<reference evidence="2 3" key="1">
    <citation type="journal article" date="2014" name="Antonie Van Leeuwenhoek">
        <title>Roseivivax atlanticus sp. nov., isolated from surface seawater of the Atlantic Ocean.</title>
        <authorList>
            <person name="Li G."/>
            <person name="Lai Q."/>
            <person name="Liu X."/>
            <person name="Sun F."/>
            <person name="Shao Z."/>
        </authorList>
    </citation>
    <scope>NUCLEOTIDE SEQUENCE [LARGE SCALE GENOMIC DNA]</scope>
    <source>
        <strain evidence="2 3">22II-s10s</strain>
    </source>
</reference>
<keyword evidence="1" id="KW-0732">Signal</keyword>
<evidence type="ECO:0000313" key="3">
    <source>
        <dbReference type="Proteomes" id="UP000019063"/>
    </source>
</evidence>
<organism evidence="2 3">
    <name type="scientific">Roseivivax marinus</name>
    <dbReference type="NCBI Taxonomy" id="1379903"/>
    <lineage>
        <taxon>Bacteria</taxon>
        <taxon>Pseudomonadati</taxon>
        <taxon>Pseudomonadota</taxon>
        <taxon>Alphaproteobacteria</taxon>
        <taxon>Rhodobacterales</taxon>
        <taxon>Roseobacteraceae</taxon>
        <taxon>Roseivivax</taxon>
    </lineage>
</organism>
<dbReference type="OrthoDB" id="5801444at2"/>
<accession>W4HJ49</accession>
<dbReference type="EMBL" id="AQQW01000005">
    <property type="protein sequence ID" value="ETW12739.1"/>
    <property type="molecule type" value="Genomic_DNA"/>
</dbReference>
<gene>
    <name evidence="2" type="ORF">ATO8_09358</name>
</gene>
<dbReference type="eggNOG" id="ENOG5032R98">
    <property type="taxonomic scope" value="Bacteria"/>
</dbReference>
<keyword evidence="3" id="KW-1185">Reference proteome</keyword>
<name>W4HJ49_9RHOB</name>
<dbReference type="PATRIC" id="fig|1317118.6.peg.1935"/>
<feature type="chain" id="PRO_5004842151" evidence="1">
    <location>
        <begin position="22"/>
        <end position="232"/>
    </location>
</feature>